<evidence type="ECO:0000256" key="3">
    <source>
        <dbReference type="ARBA" id="ARBA00022617"/>
    </source>
</evidence>
<comment type="caution">
    <text evidence="11">The sequence shown here is derived from an EMBL/GenBank/DDBJ whole genome shotgun (WGS) entry which is preliminary data.</text>
</comment>
<dbReference type="CDD" id="cd11072">
    <property type="entry name" value="CYP71-like"/>
    <property type="match status" value="1"/>
</dbReference>
<dbReference type="InterPro" id="IPR036396">
    <property type="entry name" value="Cyt_P450_sf"/>
</dbReference>
<evidence type="ECO:0000313" key="12">
    <source>
        <dbReference type="Proteomes" id="UP000327157"/>
    </source>
</evidence>
<keyword evidence="10" id="KW-0812">Transmembrane</keyword>
<evidence type="ECO:0000256" key="2">
    <source>
        <dbReference type="ARBA" id="ARBA00010617"/>
    </source>
</evidence>
<dbReference type="Gene3D" id="1.10.630.10">
    <property type="entry name" value="Cytochrome P450"/>
    <property type="match status" value="1"/>
</dbReference>
<organism evidence="11 12">
    <name type="scientific">Pyrus ussuriensis x Pyrus communis</name>
    <dbReference type="NCBI Taxonomy" id="2448454"/>
    <lineage>
        <taxon>Eukaryota</taxon>
        <taxon>Viridiplantae</taxon>
        <taxon>Streptophyta</taxon>
        <taxon>Embryophyta</taxon>
        <taxon>Tracheophyta</taxon>
        <taxon>Spermatophyta</taxon>
        <taxon>Magnoliopsida</taxon>
        <taxon>eudicotyledons</taxon>
        <taxon>Gunneridae</taxon>
        <taxon>Pentapetalae</taxon>
        <taxon>rosids</taxon>
        <taxon>fabids</taxon>
        <taxon>Rosales</taxon>
        <taxon>Rosaceae</taxon>
        <taxon>Amygdaloideae</taxon>
        <taxon>Maleae</taxon>
        <taxon>Pyrus</taxon>
    </lineage>
</organism>
<keyword evidence="12" id="KW-1185">Reference proteome</keyword>
<name>A0A5N5G3D3_9ROSA</name>
<dbReference type="GO" id="GO:0004497">
    <property type="term" value="F:monooxygenase activity"/>
    <property type="evidence" value="ECO:0007669"/>
    <property type="project" value="UniProtKB-KW"/>
</dbReference>
<dbReference type="PROSITE" id="PS00086">
    <property type="entry name" value="CYTOCHROME_P450"/>
    <property type="match status" value="1"/>
</dbReference>
<evidence type="ECO:0000256" key="10">
    <source>
        <dbReference type="SAM" id="Phobius"/>
    </source>
</evidence>
<comment type="cofactor">
    <cofactor evidence="1 8">
        <name>heme</name>
        <dbReference type="ChEBI" id="CHEBI:30413"/>
    </cofactor>
</comment>
<dbReference type="PRINTS" id="PR00385">
    <property type="entry name" value="P450"/>
</dbReference>
<dbReference type="FunFam" id="1.10.630.10:FF:000011">
    <property type="entry name" value="Cytochrome P450 83B1"/>
    <property type="match status" value="1"/>
</dbReference>
<keyword evidence="6 8" id="KW-0408">Iron</keyword>
<feature type="binding site" description="axial binding residue" evidence="8">
    <location>
        <position position="460"/>
    </location>
    <ligand>
        <name>heme</name>
        <dbReference type="ChEBI" id="CHEBI:30413"/>
    </ligand>
    <ligandPart>
        <name>Fe</name>
        <dbReference type="ChEBI" id="CHEBI:18248"/>
    </ligandPart>
</feature>
<dbReference type="SUPFAM" id="SSF48264">
    <property type="entry name" value="Cytochrome P450"/>
    <property type="match status" value="1"/>
</dbReference>
<evidence type="ECO:0000256" key="8">
    <source>
        <dbReference type="PIRSR" id="PIRSR602401-1"/>
    </source>
</evidence>
<dbReference type="GO" id="GO:0005506">
    <property type="term" value="F:iron ion binding"/>
    <property type="evidence" value="ECO:0007669"/>
    <property type="project" value="InterPro"/>
</dbReference>
<dbReference type="AlphaFoldDB" id="A0A5N5G3D3"/>
<evidence type="ECO:0000256" key="4">
    <source>
        <dbReference type="ARBA" id="ARBA00022723"/>
    </source>
</evidence>
<evidence type="ECO:0000256" key="5">
    <source>
        <dbReference type="ARBA" id="ARBA00023002"/>
    </source>
</evidence>
<dbReference type="EMBL" id="SMOL01000509">
    <property type="protein sequence ID" value="KAB2609833.1"/>
    <property type="molecule type" value="Genomic_DNA"/>
</dbReference>
<proteinExistence type="inferred from homology"/>
<dbReference type="InterPro" id="IPR002401">
    <property type="entry name" value="Cyt_P450_E_grp-I"/>
</dbReference>
<dbReference type="GO" id="GO:0020037">
    <property type="term" value="F:heme binding"/>
    <property type="evidence" value="ECO:0007669"/>
    <property type="project" value="InterPro"/>
</dbReference>
<keyword evidence="10" id="KW-0472">Membrane</keyword>
<keyword evidence="7 9" id="KW-0503">Monooxygenase</keyword>
<accession>A0A5N5G3D3</accession>
<dbReference type="PRINTS" id="PR00463">
    <property type="entry name" value="EP450I"/>
</dbReference>
<sequence>MSLIEPPMAIITSLLICLPFLLLPLFLLLQKRKNVYKNPLQKTFPPSPPKLPLIGNLHQFGTPPHQSLHQLSIKYGPVMLLHLGRVPTLVISSAEAAKDALKTNDLHCCSRPSSAGARRLTYNYLDMAFSPYGDYWREIRKICVLELFSVKRVQSYRSIREEEVDEMVNSISASSSSGAPVNLTEKLSALTASIIFRIAYGTSFQGSKFEHAKNIDELIQDTEAMLGGMSGADYFPSWMGWVIDRVSGVHKEFDRISKELDGFFQQVIDDHLKPGRRVDDEQAHEDIVDVLLKIVKEQGEFGASHLGHNNIKAVLLNLFLGGIDTGSITMVWAMAELAKNPKLMKKAQEEIRKTIGNKGKITETDTDQLQYLKMVIKETLRLHPPAPMLLPRETISHCKIQGYDIEPKTIVYINEWAIARDPEVWRDPEKFIPERFDGSSVDYKGQHFEFLPFGAGRRVCPGMYMGTTTVELGLANLLYRFDWKLPDGMKEEDLDMEEASGSLSLTVAKRTPLNLVPVKFSQN</sequence>
<dbReference type="PANTHER" id="PTHR47955">
    <property type="entry name" value="CYTOCHROME P450 FAMILY 71 PROTEIN"/>
    <property type="match status" value="1"/>
</dbReference>
<evidence type="ECO:0000256" key="7">
    <source>
        <dbReference type="ARBA" id="ARBA00023033"/>
    </source>
</evidence>
<keyword evidence="5 9" id="KW-0560">Oxidoreductase</keyword>
<dbReference type="OrthoDB" id="2789670at2759"/>
<dbReference type="Pfam" id="PF00067">
    <property type="entry name" value="p450"/>
    <property type="match status" value="1"/>
</dbReference>
<feature type="transmembrane region" description="Helical" evidence="10">
    <location>
        <begin position="6"/>
        <end position="29"/>
    </location>
</feature>
<gene>
    <name evidence="11" type="ORF">D8674_037178</name>
</gene>
<evidence type="ECO:0000256" key="1">
    <source>
        <dbReference type="ARBA" id="ARBA00001971"/>
    </source>
</evidence>
<dbReference type="PANTHER" id="PTHR47955:SF19">
    <property type="entry name" value="CYTOCHROME P450 71A9-LIKE ISOFORM X1"/>
    <property type="match status" value="1"/>
</dbReference>
<evidence type="ECO:0000256" key="6">
    <source>
        <dbReference type="ARBA" id="ARBA00023004"/>
    </source>
</evidence>
<evidence type="ECO:0000313" key="11">
    <source>
        <dbReference type="EMBL" id="KAB2609833.1"/>
    </source>
</evidence>
<dbReference type="Proteomes" id="UP000327157">
    <property type="component" value="Unassembled WGS sequence"/>
</dbReference>
<dbReference type="GO" id="GO:0016705">
    <property type="term" value="F:oxidoreductase activity, acting on paired donors, with incorporation or reduction of molecular oxygen"/>
    <property type="evidence" value="ECO:0007669"/>
    <property type="project" value="InterPro"/>
</dbReference>
<keyword evidence="10" id="KW-1133">Transmembrane helix</keyword>
<dbReference type="InterPro" id="IPR017972">
    <property type="entry name" value="Cyt_P450_CS"/>
</dbReference>
<feature type="transmembrane region" description="Helical" evidence="10">
    <location>
        <begin position="314"/>
        <end position="335"/>
    </location>
</feature>
<reference evidence="11 12" key="1">
    <citation type="submission" date="2019-09" db="EMBL/GenBank/DDBJ databases">
        <authorList>
            <person name="Ou C."/>
        </authorList>
    </citation>
    <scope>NUCLEOTIDE SEQUENCE [LARGE SCALE GENOMIC DNA]</scope>
    <source>
        <strain evidence="11">S2</strain>
        <tissue evidence="11">Leaf</tissue>
    </source>
</reference>
<comment type="similarity">
    <text evidence="2 9">Belongs to the cytochrome P450 family.</text>
</comment>
<keyword evidence="4 8" id="KW-0479">Metal-binding</keyword>
<evidence type="ECO:0000256" key="9">
    <source>
        <dbReference type="RuleBase" id="RU000461"/>
    </source>
</evidence>
<keyword evidence="3 8" id="KW-0349">Heme</keyword>
<reference evidence="11 12" key="2">
    <citation type="submission" date="2019-11" db="EMBL/GenBank/DDBJ databases">
        <title>A de novo genome assembly of a pear dwarfing rootstock.</title>
        <authorList>
            <person name="Wang F."/>
            <person name="Wang J."/>
            <person name="Li S."/>
            <person name="Zhang Y."/>
            <person name="Fang M."/>
            <person name="Ma L."/>
            <person name="Zhao Y."/>
            <person name="Jiang S."/>
        </authorList>
    </citation>
    <scope>NUCLEOTIDE SEQUENCE [LARGE SCALE GENOMIC DNA]</scope>
    <source>
        <strain evidence="11">S2</strain>
        <tissue evidence="11">Leaf</tissue>
    </source>
</reference>
<protein>
    <submittedName>
        <fullName evidence="11">Cytochrome P450 71B26-like</fullName>
    </submittedName>
</protein>
<dbReference type="InterPro" id="IPR001128">
    <property type="entry name" value="Cyt_P450"/>
</dbReference>